<gene>
    <name evidence="1" type="ORF">EYC80_008268</name>
</gene>
<comment type="caution">
    <text evidence="1">The sequence shown here is derived from an EMBL/GenBank/DDBJ whole genome shotgun (WGS) entry which is preliminary data.</text>
</comment>
<dbReference type="EMBL" id="VIGI01000013">
    <property type="protein sequence ID" value="KAB8292560.1"/>
    <property type="molecule type" value="Genomic_DNA"/>
</dbReference>
<evidence type="ECO:0000313" key="2">
    <source>
        <dbReference type="Proteomes" id="UP000326757"/>
    </source>
</evidence>
<organism evidence="1 2">
    <name type="scientific">Monilinia laxa</name>
    <name type="common">Brown rot fungus</name>
    <name type="synonym">Sclerotinia laxa</name>
    <dbReference type="NCBI Taxonomy" id="61186"/>
    <lineage>
        <taxon>Eukaryota</taxon>
        <taxon>Fungi</taxon>
        <taxon>Dikarya</taxon>
        <taxon>Ascomycota</taxon>
        <taxon>Pezizomycotina</taxon>
        <taxon>Leotiomycetes</taxon>
        <taxon>Helotiales</taxon>
        <taxon>Sclerotiniaceae</taxon>
        <taxon>Monilinia</taxon>
    </lineage>
</organism>
<dbReference type="AlphaFoldDB" id="A0A5N6JVS5"/>
<evidence type="ECO:0000313" key="1">
    <source>
        <dbReference type="EMBL" id="KAB8292560.1"/>
    </source>
</evidence>
<proteinExistence type="predicted"/>
<accession>A0A5N6JVS5</accession>
<dbReference type="OrthoDB" id="5352755at2759"/>
<sequence>MASKIPALRPNARSVCKTLTALGCCAGRLFGIDDLIGTAHSECASIKISLSELLRSSVKGPITLGTERLDQVNNVTPESNKAPLASTFNLMLQRVPKILMLNEYAFQNPNQDCWAHVIIESLGDPVSQNIKYETYKEIARACNQSKSRGSFIESVSVPETGQFRLIPRSALLRQYLEEDIDP</sequence>
<reference evidence="1 2" key="1">
    <citation type="submission" date="2019-06" db="EMBL/GenBank/DDBJ databases">
        <title>Genome Sequence of the Brown Rot Fungal Pathogen Monilinia laxa.</title>
        <authorList>
            <person name="De Miccolis Angelini R.M."/>
            <person name="Landi L."/>
            <person name="Abate D."/>
            <person name="Pollastro S."/>
            <person name="Romanazzi G."/>
            <person name="Faretra F."/>
        </authorList>
    </citation>
    <scope>NUCLEOTIDE SEQUENCE [LARGE SCALE GENOMIC DNA]</scope>
    <source>
        <strain evidence="1 2">Mlax316</strain>
    </source>
</reference>
<name>A0A5N6JVS5_MONLA</name>
<dbReference type="Proteomes" id="UP000326757">
    <property type="component" value="Unassembled WGS sequence"/>
</dbReference>
<protein>
    <submittedName>
        <fullName evidence="1">Uncharacterized protein</fullName>
    </submittedName>
</protein>
<keyword evidence="2" id="KW-1185">Reference proteome</keyword>